<feature type="coiled-coil region" evidence="4">
    <location>
        <begin position="76"/>
        <end position="103"/>
    </location>
</feature>
<evidence type="ECO:0000256" key="1">
    <source>
        <dbReference type="ARBA" id="ARBA00008467"/>
    </source>
</evidence>
<dbReference type="Gene3D" id="3.40.47.10">
    <property type="match status" value="2"/>
</dbReference>
<evidence type="ECO:0000259" key="5">
    <source>
        <dbReference type="PROSITE" id="PS52004"/>
    </source>
</evidence>
<evidence type="ECO:0000256" key="3">
    <source>
        <dbReference type="RuleBase" id="RU003694"/>
    </source>
</evidence>
<dbReference type="RefSeq" id="WP_270045764.1">
    <property type="nucleotide sequence ID" value="NZ_JAPDOD010000067.1"/>
</dbReference>
<dbReference type="InterPro" id="IPR014031">
    <property type="entry name" value="Ketoacyl_synth_C"/>
</dbReference>
<dbReference type="PANTHER" id="PTHR11712:SF336">
    <property type="entry name" value="3-OXOACYL-[ACYL-CARRIER-PROTEIN] SYNTHASE, MITOCHONDRIAL"/>
    <property type="match status" value="1"/>
</dbReference>
<dbReference type="PROSITE" id="PS52004">
    <property type="entry name" value="KS3_2"/>
    <property type="match status" value="1"/>
</dbReference>
<accession>A0A9X3N0P3</accession>
<dbReference type="Proteomes" id="UP001149140">
    <property type="component" value="Unassembled WGS sequence"/>
</dbReference>
<gene>
    <name evidence="6" type="ORF">OM076_39955</name>
</gene>
<keyword evidence="4" id="KW-0175">Coiled coil</keyword>
<name>A0A9X3N0P3_9ACTN</name>
<proteinExistence type="inferred from homology"/>
<dbReference type="AlphaFoldDB" id="A0A9X3N0P3"/>
<reference evidence="6" key="1">
    <citation type="submission" date="2022-10" db="EMBL/GenBank/DDBJ databases">
        <title>The WGS of Solirubrobacter ginsenosidimutans DSM 21036.</title>
        <authorList>
            <person name="Jiang Z."/>
        </authorList>
    </citation>
    <scope>NUCLEOTIDE SEQUENCE</scope>
    <source>
        <strain evidence="6">DSM 21036</strain>
    </source>
</reference>
<evidence type="ECO:0000256" key="4">
    <source>
        <dbReference type="SAM" id="Coils"/>
    </source>
</evidence>
<dbReference type="GO" id="GO:0004315">
    <property type="term" value="F:3-oxoacyl-[acyl-carrier-protein] synthase activity"/>
    <property type="evidence" value="ECO:0007669"/>
    <property type="project" value="TreeGrafter"/>
</dbReference>
<dbReference type="Pfam" id="PF02801">
    <property type="entry name" value="Ketoacyl-synt_C"/>
    <property type="match status" value="1"/>
</dbReference>
<keyword evidence="2 3" id="KW-0808">Transferase</keyword>
<dbReference type="EMBL" id="JAPDOD010000067">
    <property type="protein sequence ID" value="MDA0166506.1"/>
    <property type="molecule type" value="Genomic_DNA"/>
</dbReference>
<evidence type="ECO:0000313" key="6">
    <source>
        <dbReference type="EMBL" id="MDA0166506.1"/>
    </source>
</evidence>
<dbReference type="InterPro" id="IPR016039">
    <property type="entry name" value="Thiolase-like"/>
</dbReference>
<dbReference type="Pfam" id="PF00109">
    <property type="entry name" value="ketoacyl-synt"/>
    <property type="match status" value="1"/>
</dbReference>
<sequence length="421" mass="43707">MRRVAITGIGLITPLGVGADATWEGLLEGRSAIGPLSFDASSLRTQVGGEVTALDADKFVSRKAQRTMTRADVLAVAGATLALRDAELEISEAEAERAALFTAGNKEISDPSDMLAATLAARGADGRVDLQRFGVDAQSAVHPLFYVQGLQAASLFYISQQHGLKGPNTYFAGGAESGATAIGRAFRSIRRGEADIAVAGGFDDAVTWWNMSKLDATGMLSPGECRPYDREREGTLLGEGAAFLVLEESERARMRGARVYAELTGFGSGFDARNLVTPDPDGESLSRALTGALNEARLEPEAVSFVAAHGSGTRLGDVSEARAIARAFGGVRPAASTVKPATGHLVGGAGALNAAVAALALSHGALPQTLGLEDLDPDCDTADWVTGAAREVRGDSAVAVARGVEGQSVALAMYRHEPSRI</sequence>
<evidence type="ECO:0000313" key="7">
    <source>
        <dbReference type="Proteomes" id="UP001149140"/>
    </source>
</evidence>
<evidence type="ECO:0000256" key="2">
    <source>
        <dbReference type="ARBA" id="ARBA00022679"/>
    </source>
</evidence>
<dbReference type="InterPro" id="IPR014030">
    <property type="entry name" value="Ketoacyl_synth_N"/>
</dbReference>
<dbReference type="SMART" id="SM00825">
    <property type="entry name" value="PKS_KS"/>
    <property type="match status" value="1"/>
</dbReference>
<protein>
    <submittedName>
        <fullName evidence="6">Beta-ketoacyl-[acyl-carrier-protein] synthase family protein</fullName>
    </submittedName>
</protein>
<dbReference type="GO" id="GO:0006633">
    <property type="term" value="P:fatty acid biosynthetic process"/>
    <property type="evidence" value="ECO:0007669"/>
    <property type="project" value="TreeGrafter"/>
</dbReference>
<dbReference type="PANTHER" id="PTHR11712">
    <property type="entry name" value="POLYKETIDE SYNTHASE-RELATED"/>
    <property type="match status" value="1"/>
</dbReference>
<keyword evidence="7" id="KW-1185">Reference proteome</keyword>
<organism evidence="6 7">
    <name type="scientific">Solirubrobacter ginsenosidimutans</name>
    <dbReference type="NCBI Taxonomy" id="490573"/>
    <lineage>
        <taxon>Bacteria</taxon>
        <taxon>Bacillati</taxon>
        <taxon>Actinomycetota</taxon>
        <taxon>Thermoleophilia</taxon>
        <taxon>Solirubrobacterales</taxon>
        <taxon>Solirubrobacteraceae</taxon>
        <taxon>Solirubrobacter</taxon>
    </lineage>
</organism>
<comment type="caution">
    <text evidence="6">The sequence shown here is derived from an EMBL/GenBank/DDBJ whole genome shotgun (WGS) entry which is preliminary data.</text>
</comment>
<dbReference type="InterPro" id="IPR020841">
    <property type="entry name" value="PKS_Beta-ketoAc_synthase_dom"/>
</dbReference>
<dbReference type="SUPFAM" id="SSF53901">
    <property type="entry name" value="Thiolase-like"/>
    <property type="match status" value="2"/>
</dbReference>
<dbReference type="InterPro" id="IPR000794">
    <property type="entry name" value="Beta-ketoacyl_synthase"/>
</dbReference>
<comment type="similarity">
    <text evidence="1 3">Belongs to the thiolase-like superfamily. Beta-ketoacyl-ACP synthases family.</text>
</comment>
<feature type="domain" description="Ketosynthase family 3 (KS3)" evidence="5">
    <location>
        <begin position="1"/>
        <end position="415"/>
    </location>
</feature>
<dbReference type="CDD" id="cd00834">
    <property type="entry name" value="KAS_I_II"/>
    <property type="match status" value="1"/>
</dbReference>